<proteinExistence type="predicted"/>
<accession>A0A2M6WDQ1</accession>
<dbReference type="Gene3D" id="1.10.10.10">
    <property type="entry name" value="Winged helix-like DNA-binding domain superfamily/Winged helix DNA-binding domain"/>
    <property type="match status" value="1"/>
</dbReference>
<gene>
    <name evidence="1" type="ORF">COU17_03140</name>
</gene>
<evidence type="ECO:0008006" key="3">
    <source>
        <dbReference type="Google" id="ProtNLM"/>
    </source>
</evidence>
<dbReference type="InterPro" id="IPR036388">
    <property type="entry name" value="WH-like_DNA-bd_sf"/>
</dbReference>
<dbReference type="EMBL" id="PFBJ01000018">
    <property type="protein sequence ID" value="PIT90927.1"/>
    <property type="molecule type" value="Genomic_DNA"/>
</dbReference>
<sequence>MDREKDIKLSNKENDLEEYRSANPFGNNKAAVFVYQKMERLSLALHLVTNCVPEEEPIRRAIRDKSIGMLSNVLELRSGFRSVGPEFVNTIIAKLYELSSLTEMLNAAGYMSQQNLLVLKREMNKLCVFLRQVEDVPESEGVDFHSNFFETDLPQNVQKDIVDKRHSYKTSNRTSLGVSEKQVIKTSKRQNTTQNERRNAVFRLLKDKPRITVKDALSVIPGCSSKTVQRELVAMVADGLLHKEGERRWSTYTLA</sequence>
<evidence type="ECO:0000313" key="1">
    <source>
        <dbReference type="EMBL" id="PIT90927.1"/>
    </source>
</evidence>
<protein>
    <recommendedName>
        <fullName evidence="3">HTH deoR-type domain-containing protein</fullName>
    </recommendedName>
</protein>
<reference evidence="2" key="1">
    <citation type="submission" date="2017-09" db="EMBL/GenBank/DDBJ databases">
        <title>Depth-based differentiation of microbial function through sediment-hosted aquifers and enrichment of novel symbionts in the deep terrestrial subsurface.</title>
        <authorList>
            <person name="Probst A.J."/>
            <person name="Ladd B."/>
            <person name="Jarett J.K."/>
            <person name="Geller-Mcgrath D.E."/>
            <person name="Sieber C.M.K."/>
            <person name="Emerson J.B."/>
            <person name="Anantharaman K."/>
            <person name="Thomas B.C."/>
            <person name="Malmstrom R."/>
            <person name="Stieglmeier M."/>
            <person name="Klingl A."/>
            <person name="Woyke T."/>
            <person name="Ryan C.M."/>
            <person name="Banfield J.F."/>
        </authorList>
    </citation>
    <scope>NUCLEOTIDE SEQUENCE [LARGE SCALE GENOMIC DNA]</scope>
</reference>
<dbReference type="Proteomes" id="UP000228809">
    <property type="component" value="Unassembled WGS sequence"/>
</dbReference>
<comment type="caution">
    <text evidence="1">The sequence shown here is derived from an EMBL/GenBank/DDBJ whole genome shotgun (WGS) entry which is preliminary data.</text>
</comment>
<name>A0A2M6WDQ1_9BACT</name>
<organism evidence="1 2">
    <name type="scientific">Candidatus Kaiserbacteria bacterium CG10_big_fil_rev_8_21_14_0_10_49_17</name>
    <dbReference type="NCBI Taxonomy" id="1974609"/>
    <lineage>
        <taxon>Bacteria</taxon>
        <taxon>Candidatus Kaiseribacteriota</taxon>
    </lineage>
</organism>
<dbReference type="AlphaFoldDB" id="A0A2M6WDQ1"/>
<evidence type="ECO:0000313" key="2">
    <source>
        <dbReference type="Proteomes" id="UP000228809"/>
    </source>
</evidence>